<feature type="compositionally biased region" description="Low complexity" evidence="1">
    <location>
        <begin position="176"/>
        <end position="188"/>
    </location>
</feature>
<proteinExistence type="predicted"/>
<organism evidence="2 3">
    <name type="scientific">Streptomyces minutiscleroticus</name>
    <dbReference type="NCBI Taxonomy" id="68238"/>
    <lineage>
        <taxon>Bacteria</taxon>
        <taxon>Bacillati</taxon>
        <taxon>Actinomycetota</taxon>
        <taxon>Actinomycetes</taxon>
        <taxon>Kitasatosporales</taxon>
        <taxon>Streptomycetaceae</taxon>
        <taxon>Streptomyces</taxon>
    </lineage>
</organism>
<dbReference type="Proteomes" id="UP000619244">
    <property type="component" value="Unassembled WGS sequence"/>
</dbReference>
<name>A0A918K9W8_9ACTN</name>
<evidence type="ECO:0000313" key="3">
    <source>
        <dbReference type="Proteomes" id="UP000619244"/>
    </source>
</evidence>
<keyword evidence="3" id="KW-1185">Reference proteome</keyword>
<dbReference type="AlphaFoldDB" id="A0A918K9W8"/>
<feature type="region of interest" description="Disordered" evidence="1">
    <location>
        <begin position="118"/>
        <end position="188"/>
    </location>
</feature>
<evidence type="ECO:0000256" key="1">
    <source>
        <dbReference type="SAM" id="MobiDB-lite"/>
    </source>
</evidence>
<reference evidence="2" key="1">
    <citation type="journal article" date="2014" name="Int. J. Syst. Evol. Microbiol.">
        <title>Complete genome sequence of Corynebacterium casei LMG S-19264T (=DSM 44701T), isolated from a smear-ripened cheese.</title>
        <authorList>
            <consortium name="US DOE Joint Genome Institute (JGI-PGF)"/>
            <person name="Walter F."/>
            <person name="Albersmeier A."/>
            <person name="Kalinowski J."/>
            <person name="Ruckert C."/>
        </authorList>
    </citation>
    <scope>NUCLEOTIDE SEQUENCE</scope>
    <source>
        <strain evidence="2">JCM 4790</strain>
    </source>
</reference>
<reference evidence="2" key="2">
    <citation type="submission" date="2020-09" db="EMBL/GenBank/DDBJ databases">
        <authorList>
            <person name="Sun Q."/>
            <person name="Ohkuma M."/>
        </authorList>
    </citation>
    <scope>NUCLEOTIDE SEQUENCE</scope>
    <source>
        <strain evidence="2">JCM 4790</strain>
    </source>
</reference>
<protein>
    <submittedName>
        <fullName evidence="2">Uncharacterized protein</fullName>
    </submittedName>
</protein>
<feature type="compositionally biased region" description="Low complexity" evidence="1">
    <location>
        <begin position="84"/>
        <end position="101"/>
    </location>
</feature>
<gene>
    <name evidence="2" type="ORF">GCM10010358_05300</name>
</gene>
<dbReference type="EMBL" id="BMVU01000001">
    <property type="protein sequence ID" value="GGX54240.1"/>
    <property type="molecule type" value="Genomic_DNA"/>
</dbReference>
<accession>A0A918K9W8</accession>
<comment type="caution">
    <text evidence="2">The sequence shown here is derived from an EMBL/GenBank/DDBJ whole genome shotgun (WGS) entry which is preliminary data.</text>
</comment>
<sequence length="188" mass="18686">MRALADRVLGLLAHRDDGGSVPVMFSSAASSAASAAASAAAASADAAASAAASAAPASADADAVTRVTDPREAATASRRCRPRPAGAAPGPAGTAPGPVGVDAARPVLYAALRAAVRGPPVRRSVGAADRRRPHFHRSAYRNPAPGTLDPGRPGREDARQGRRRGGGPQDGRSVRGARGLPRAARAGA</sequence>
<feature type="compositionally biased region" description="Low complexity" evidence="1">
    <location>
        <begin position="51"/>
        <end position="62"/>
    </location>
</feature>
<feature type="region of interest" description="Disordered" evidence="1">
    <location>
        <begin position="51"/>
        <end position="101"/>
    </location>
</feature>
<evidence type="ECO:0000313" key="2">
    <source>
        <dbReference type="EMBL" id="GGX54240.1"/>
    </source>
</evidence>